<evidence type="ECO:0008006" key="4">
    <source>
        <dbReference type="Google" id="ProtNLM"/>
    </source>
</evidence>
<dbReference type="Proteomes" id="UP000027442">
    <property type="component" value="Unassembled WGS sequence"/>
</dbReference>
<sequence length="141" mass="15187">MDIQGKVIAALPEKTGVSAKGEWKVQEYVIETHEAYPHKMVFSVFGADRIARFNVQVGQEVMVSFDIDAHEYQGRWFNSIRAYDVRQVDPAQFGAPAAAAPQAAPAVPAGFPPQQTASAAPAGFPPAQEAPAEDSSDDLPF</sequence>
<dbReference type="RefSeq" id="WP_018968131.1">
    <property type="nucleotide sequence ID" value="NZ_KB899221.1"/>
</dbReference>
<proteinExistence type="predicted"/>
<feature type="region of interest" description="Disordered" evidence="1">
    <location>
        <begin position="94"/>
        <end position="141"/>
    </location>
</feature>
<gene>
    <name evidence="2" type="ORF">HMPREF1991_00545</name>
</gene>
<feature type="compositionally biased region" description="Low complexity" evidence="1">
    <location>
        <begin position="94"/>
        <end position="115"/>
    </location>
</feature>
<dbReference type="InterPro" id="IPR021474">
    <property type="entry name" value="DUF3127"/>
</dbReference>
<comment type="caution">
    <text evidence="2">The sequence shown here is derived from an EMBL/GenBank/DDBJ whole genome shotgun (WGS) entry which is preliminary data.</text>
</comment>
<feature type="compositionally biased region" description="Acidic residues" evidence="1">
    <location>
        <begin position="131"/>
        <end position="141"/>
    </location>
</feature>
<evidence type="ECO:0000313" key="3">
    <source>
        <dbReference type="Proteomes" id="UP000027442"/>
    </source>
</evidence>
<dbReference type="eggNOG" id="ENOG5032SXV">
    <property type="taxonomic scope" value="Bacteria"/>
</dbReference>
<accession>A0A069QKN7</accession>
<name>A0A069QKN7_HOYLO</name>
<dbReference type="Pfam" id="PF11325">
    <property type="entry name" value="DUF3127"/>
    <property type="match status" value="1"/>
</dbReference>
<dbReference type="PATRIC" id="fig|1122985.7.peg.566"/>
<protein>
    <recommendedName>
        <fullName evidence="4">DUF3127 domain-containing protein</fullName>
    </recommendedName>
</protein>
<organism evidence="2 3">
    <name type="scientific">Hoylesella loescheii DSM 19665 = JCM 12249 = ATCC 15930</name>
    <dbReference type="NCBI Taxonomy" id="1122985"/>
    <lineage>
        <taxon>Bacteria</taxon>
        <taxon>Pseudomonadati</taxon>
        <taxon>Bacteroidota</taxon>
        <taxon>Bacteroidia</taxon>
        <taxon>Bacteroidales</taxon>
        <taxon>Prevotellaceae</taxon>
        <taxon>Hoylesella</taxon>
    </lineage>
</organism>
<dbReference type="HOGENOM" id="CLU_109792_1_0_10"/>
<reference evidence="2 3" key="1">
    <citation type="submission" date="2013-08" db="EMBL/GenBank/DDBJ databases">
        <authorList>
            <person name="Weinstock G."/>
            <person name="Sodergren E."/>
            <person name="Wylie T."/>
            <person name="Fulton L."/>
            <person name="Fulton R."/>
            <person name="Fronick C."/>
            <person name="O'Laughlin M."/>
            <person name="Godfrey J."/>
            <person name="Miner T."/>
            <person name="Herter B."/>
            <person name="Appelbaum E."/>
            <person name="Cordes M."/>
            <person name="Lek S."/>
            <person name="Wollam A."/>
            <person name="Pepin K.H."/>
            <person name="Palsikar V.B."/>
            <person name="Mitreva M."/>
            <person name="Wilson R.K."/>
        </authorList>
    </citation>
    <scope>NUCLEOTIDE SEQUENCE [LARGE SCALE GENOMIC DNA]</scope>
    <source>
        <strain evidence="2 3">ATCC 15930</strain>
    </source>
</reference>
<evidence type="ECO:0000256" key="1">
    <source>
        <dbReference type="SAM" id="MobiDB-lite"/>
    </source>
</evidence>
<dbReference type="EMBL" id="JNGW01000017">
    <property type="protein sequence ID" value="KDR53375.1"/>
    <property type="molecule type" value="Genomic_DNA"/>
</dbReference>
<dbReference type="AlphaFoldDB" id="A0A069QKN7"/>
<keyword evidence="3" id="KW-1185">Reference proteome</keyword>
<evidence type="ECO:0000313" key="2">
    <source>
        <dbReference type="EMBL" id="KDR53375.1"/>
    </source>
</evidence>